<dbReference type="Gene3D" id="1.20.120.350">
    <property type="entry name" value="Voltage-gated potassium channels. Chain C"/>
    <property type="match status" value="2"/>
</dbReference>
<feature type="domain" description="Ion transport" evidence="7">
    <location>
        <begin position="581"/>
        <end position="649"/>
    </location>
</feature>
<evidence type="ECO:0000256" key="4">
    <source>
        <dbReference type="ARBA" id="ARBA00023136"/>
    </source>
</evidence>
<dbReference type="Pfam" id="PF00520">
    <property type="entry name" value="Ion_trans"/>
    <property type="match status" value="2"/>
</dbReference>
<dbReference type="InterPro" id="IPR005821">
    <property type="entry name" value="Ion_trans_dom"/>
</dbReference>
<keyword evidence="9" id="KW-1185">Reference proteome</keyword>
<dbReference type="GO" id="GO:0005248">
    <property type="term" value="F:voltage-gated sodium channel activity"/>
    <property type="evidence" value="ECO:0007669"/>
    <property type="project" value="TreeGrafter"/>
</dbReference>
<dbReference type="EMBL" id="BLLF01003644">
    <property type="protein sequence ID" value="GFH27847.1"/>
    <property type="molecule type" value="Genomic_DNA"/>
</dbReference>
<evidence type="ECO:0000256" key="2">
    <source>
        <dbReference type="ARBA" id="ARBA00022692"/>
    </source>
</evidence>
<evidence type="ECO:0000313" key="8">
    <source>
        <dbReference type="EMBL" id="GFH27847.1"/>
    </source>
</evidence>
<feature type="region of interest" description="Disordered" evidence="5">
    <location>
        <begin position="280"/>
        <end position="342"/>
    </location>
</feature>
<sequence length="682" mass="74025">MYVMRCVLLPCCSQGHGLYVSELVFTALFGLEMVVKVLALGFVPYIRHWQNAIDCVVVITAVLELSVGGLRWFSALRVLRLIKPLMRSQGMRQVLKAVVIAIWSMGAVTMVCILLLLMFATMGSVLFRGRFASCSDPSVGNEEQCDGLFLPPGQKREWAVPYPNFDNIGSSLIVLLITCSLNGYTPSLLHSMDAPYRMGDQPRYNNMPAALLFYVIFVLVCALVLINLYVGVIFTQFSRITAQEEGTSSMSLDEQQWAMLQHKVFSLRLMEAVHHHSVQAQEVARQRTHQQAAQESKELEAQSRHDTQLQQLWLPRKPSEMQAGKPCSLHNTHQDGETGQGQAASLDTLQGQVPGQQQAVCPAPFQPAAGQPCAESNQASQAKLSVGADTTSQPAAYATVFSQAAALQQHSAQQGGDFAFSTAHKLAAAWYEADGKLGEGKATGPAASATGPLPPQFRHFASWTSAGAAGAAPRPDSPPSTTPPGPLEPVGPPTTTSQATPPALPPSTSPEAAMPELLYTHLPPHALAAYPSPGSTRCWPLAPSGQPAGGVRGQGSWRAWLQQVRRRWQTRLLRLATHPQLEQILYLLIVIDCVILALQHYDQGPEWQALQDNANLVYVIIYGAEAVVKVAGLGWVDYLRSSWHQVRLAAAGSGWRQKSRAGSGRRAKGRNPDTRVIGGLSD</sequence>
<dbReference type="InterPro" id="IPR043203">
    <property type="entry name" value="VGCC_Ca_Na"/>
</dbReference>
<organism evidence="8 9">
    <name type="scientific">Haematococcus lacustris</name>
    <name type="common">Green alga</name>
    <name type="synonym">Haematococcus pluvialis</name>
    <dbReference type="NCBI Taxonomy" id="44745"/>
    <lineage>
        <taxon>Eukaryota</taxon>
        <taxon>Viridiplantae</taxon>
        <taxon>Chlorophyta</taxon>
        <taxon>core chlorophytes</taxon>
        <taxon>Chlorophyceae</taxon>
        <taxon>CS clade</taxon>
        <taxon>Chlamydomonadales</taxon>
        <taxon>Haematococcaceae</taxon>
        <taxon>Haematococcus</taxon>
    </lineage>
</organism>
<dbReference type="PANTHER" id="PTHR10037">
    <property type="entry name" value="VOLTAGE-GATED CATION CHANNEL CALCIUM AND SODIUM"/>
    <property type="match status" value="1"/>
</dbReference>
<keyword evidence="4 6" id="KW-0472">Membrane</keyword>
<dbReference type="Proteomes" id="UP000485058">
    <property type="component" value="Unassembled WGS sequence"/>
</dbReference>
<feature type="domain" description="Ion transport" evidence="7">
    <location>
        <begin position="16"/>
        <end position="244"/>
    </location>
</feature>
<dbReference type="Gene3D" id="1.10.287.70">
    <property type="match status" value="1"/>
</dbReference>
<evidence type="ECO:0000313" key="9">
    <source>
        <dbReference type="Proteomes" id="UP000485058"/>
    </source>
</evidence>
<dbReference type="SUPFAM" id="SSF81324">
    <property type="entry name" value="Voltage-gated potassium channels"/>
    <property type="match status" value="1"/>
</dbReference>
<dbReference type="AlphaFoldDB" id="A0A6A0A5V8"/>
<evidence type="ECO:0000259" key="7">
    <source>
        <dbReference type="Pfam" id="PF00520"/>
    </source>
</evidence>
<feature type="transmembrane region" description="Helical" evidence="6">
    <location>
        <begin position="55"/>
        <end position="74"/>
    </location>
</feature>
<dbReference type="GO" id="GO:0001518">
    <property type="term" value="C:voltage-gated sodium channel complex"/>
    <property type="evidence" value="ECO:0007669"/>
    <property type="project" value="TreeGrafter"/>
</dbReference>
<feature type="compositionally biased region" description="Basic and acidic residues" evidence="5">
    <location>
        <begin position="295"/>
        <end position="307"/>
    </location>
</feature>
<feature type="compositionally biased region" description="Pro residues" evidence="5">
    <location>
        <begin position="475"/>
        <end position="492"/>
    </location>
</feature>
<reference evidence="8 9" key="1">
    <citation type="submission" date="2020-02" db="EMBL/GenBank/DDBJ databases">
        <title>Draft genome sequence of Haematococcus lacustris strain NIES-144.</title>
        <authorList>
            <person name="Morimoto D."/>
            <person name="Nakagawa S."/>
            <person name="Yoshida T."/>
            <person name="Sawayama S."/>
        </authorList>
    </citation>
    <scope>NUCLEOTIDE SEQUENCE [LARGE SCALE GENOMIC DNA]</scope>
    <source>
        <strain evidence="8 9">NIES-144</strain>
    </source>
</reference>
<feature type="compositionally biased region" description="Basic residues" evidence="5">
    <location>
        <begin position="658"/>
        <end position="669"/>
    </location>
</feature>
<keyword evidence="3 6" id="KW-1133">Transmembrane helix</keyword>
<evidence type="ECO:0000256" key="3">
    <source>
        <dbReference type="ARBA" id="ARBA00022989"/>
    </source>
</evidence>
<evidence type="ECO:0000256" key="5">
    <source>
        <dbReference type="SAM" id="MobiDB-lite"/>
    </source>
</evidence>
<feature type="transmembrane region" description="Helical" evidence="6">
    <location>
        <begin position="172"/>
        <end position="189"/>
    </location>
</feature>
<accession>A0A6A0A5V8</accession>
<comment type="subcellular location">
    <subcellularLocation>
        <location evidence="1">Membrane</location>
        <topology evidence="1">Multi-pass membrane protein</topology>
    </subcellularLocation>
</comment>
<gene>
    <name evidence="8" type="ORF">HaLaN_26231</name>
</gene>
<keyword evidence="2 6" id="KW-0812">Transmembrane</keyword>
<feature type="region of interest" description="Disordered" evidence="5">
    <location>
        <begin position="658"/>
        <end position="682"/>
    </location>
</feature>
<feature type="transmembrane region" description="Helical" evidence="6">
    <location>
        <begin position="23"/>
        <end position="43"/>
    </location>
</feature>
<evidence type="ECO:0000256" key="1">
    <source>
        <dbReference type="ARBA" id="ARBA00004141"/>
    </source>
</evidence>
<protein>
    <recommendedName>
        <fullName evidence="7">Ion transport domain-containing protein</fullName>
    </recommendedName>
</protein>
<proteinExistence type="predicted"/>
<comment type="caution">
    <text evidence="8">The sequence shown here is derived from an EMBL/GenBank/DDBJ whole genome shotgun (WGS) entry which is preliminary data.</text>
</comment>
<dbReference type="PANTHER" id="PTHR10037:SF62">
    <property type="entry name" value="SODIUM CHANNEL PROTEIN 60E"/>
    <property type="match status" value="1"/>
</dbReference>
<name>A0A6A0A5V8_HAELA</name>
<feature type="transmembrane region" description="Helical" evidence="6">
    <location>
        <begin position="209"/>
        <end position="230"/>
    </location>
</feature>
<dbReference type="InterPro" id="IPR027359">
    <property type="entry name" value="Volt_channel_dom_sf"/>
</dbReference>
<feature type="transmembrane region" description="Helical" evidence="6">
    <location>
        <begin position="94"/>
        <end position="120"/>
    </location>
</feature>
<feature type="region of interest" description="Disordered" evidence="5">
    <location>
        <begin position="466"/>
        <end position="511"/>
    </location>
</feature>
<evidence type="ECO:0000256" key="6">
    <source>
        <dbReference type="SAM" id="Phobius"/>
    </source>
</evidence>